<keyword evidence="8" id="KW-1133">Transmembrane helix</keyword>
<comment type="subcellular location">
    <subcellularLocation>
        <location evidence="1">Cell inner membrane</location>
        <topology evidence="1">Single-pass membrane protein</topology>
    </subcellularLocation>
</comment>
<dbReference type="SUPFAM" id="SSF53067">
    <property type="entry name" value="Actin-like ATPase domain"/>
    <property type="match status" value="2"/>
</dbReference>
<evidence type="ECO:0000256" key="7">
    <source>
        <dbReference type="ARBA" id="ARBA00022927"/>
    </source>
</evidence>
<evidence type="ECO:0000256" key="9">
    <source>
        <dbReference type="ARBA" id="ARBA00023136"/>
    </source>
</evidence>
<dbReference type="InterPro" id="IPR025691">
    <property type="entry name" value="GspL_pp_dom"/>
</dbReference>
<dbReference type="EMBL" id="PIPV01000004">
    <property type="protein sequence ID" value="RUO55021.1"/>
    <property type="molecule type" value="Genomic_DNA"/>
</dbReference>
<name>A0A432Y264_9GAMM</name>
<evidence type="ECO:0000256" key="4">
    <source>
        <dbReference type="ARBA" id="ARBA00022475"/>
    </source>
</evidence>
<dbReference type="OrthoDB" id="7011844at2"/>
<dbReference type="Proteomes" id="UP000287330">
    <property type="component" value="Unassembled WGS sequence"/>
</dbReference>
<evidence type="ECO:0000256" key="2">
    <source>
        <dbReference type="ARBA" id="ARBA00005318"/>
    </source>
</evidence>
<organism evidence="13 14">
    <name type="scientific">Idiomarina fontislapidosi</name>
    <dbReference type="NCBI Taxonomy" id="263723"/>
    <lineage>
        <taxon>Bacteria</taxon>
        <taxon>Pseudomonadati</taxon>
        <taxon>Pseudomonadota</taxon>
        <taxon>Gammaproteobacteria</taxon>
        <taxon>Alteromonadales</taxon>
        <taxon>Idiomarinaceae</taxon>
        <taxon>Idiomarina</taxon>
    </lineage>
</organism>
<evidence type="ECO:0000313" key="14">
    <source>
        <dbReference type="Proteomes" id="UP000287330"/>
    </source>
</evidence>
<dbReference type="Gene3D" id="3.30.420.380">
    <property type="match status" value="1"/>
</dbReference>
<feature type="domain" description="GspL periplasmic" evidence="12">
    <location>
        <begin position="250"/>
        <end position="399"/>
    </location>
</feature>
<dbReference type="AlphaFoldDB" id="A0A432Y264"/>
<evidence type="ECO:0000256" key="6">
    <source>
        <dbReference type="ARBA" id="ARBA00022692"/>
    </source>
</evidence>
<keyword evidence="7 10" id="KW-0653">Protein transport</keyword>
<dbReference type="Gene3D" id="3.30.1360.100">
    <property type="entry name" value="General secretion pathway protein M, EpsM"/>
    <property type="match status" value="1"/>
</dbReference>
<keyword evidence="6" id="KW-0812">Transmembrane</keyword>
<protein>
    <recommendedName>
        <fullName evidence="10">Type II secretion system protein L</fullName>
        <shortName evidence="10">T2SS protein L</shortName>
    </recommendedName>
</protein>
<dbReference type="Pfam" id="PF05134">
    <property type="entry name" value="T2SSL"/>
    <property type="match status" value="1"/>
</dbReference>
<comment type="caution">
    <text evidence="13">The sequence shown here is derived from an EMBL/GenBank/DDBJ whole genome shotgun (WGS) entry which is preliminary data.</text>
</comment>
<evidence type="ECO:0000256" key="3">
    <source>
        <dbReference type="ARBA" id="ARBA00022448"/>
    </source>
</evidence>
<gene>
    <name evidence="13" type="primary">gspL</name>
    <name evidence="13" type="ORF">CWE25_06455</name>
</gene>
<dbReference type="InterPro" id="IPR043129">
    <property type="entry name" value="ATPase_NBD"/>
</dbReference>
<feature type="domain" description="GspL cytoplasmic actin-ATPase-like" evidence="11">
    <location>
        <begin position="5"/>
        <end position="241"/>
    </location>
</feature>
<dbReference type="GO" id="GO:0005886">
    <property type="term" value="C:plasma membrane"/>
    <property type="evidence" value="ECO:0007669"/>
    <property type="project" value="UniProtKB-SubCell"/>
</dbReference>
<dbReference type="Gene3D" id="3.30.420.370">
    <property type="match status" value="1"/>
</dbReference>
<keyword evidence="3 10" id="KW-0813">Transport</keyword>
<dbReference type="RefSeq" id="WP_110574064.1">
    <property type="nucleotide sequence ID" value="NZ_PIPV01000004.1"/>
</dbReference>
<evidence type="ECO:0000313" key="13">
    <source>
        <dbReference type="EMBL" id="RUO55021.1"/>
    </source>
</evidence>
<comment type="function">
    <text evidence="10">Inner membrane component of the type II secretion system required for the energy-dependent secretion of extracellular factors such as proteases and toxins from the periplasm.</text>
</comment>
<sequence length="405" mass="45441">MQERLLIRLPASDAVPRISWLIWHPSEAEVIASGELNEPAELAQLAEQAKRCQVTLLCPGQAISMRKVTIPNSGKRHLDKLIPYALEDELADDIDSLHFAWSESGIKEGQIPVAVIRHREMQQWQQWLNEANIEADEWAVDYLMLPEPDNETQWTGVQIADDVLVRMARWDGIAVEQALADAVVELKQGEYPQVKHLVAYSDIALSENTWTLEFANSELPMAAFAKQAVSLDIRGQRYAPKRTKRTLKVRWQPLAWAAGIALAITLASSWVKTGYLNHQAEQLQQQAEALYRDTFPNQTRIVNLRAQMRQQLQALGIDDQAMPSALAMLDQLAPAFQQQPQLSLELLRYQDGALRVQAVAQNFSQFEAFQNQAQQLGFEVQQGALNNRGDGVAGTLTIAYQGGRS</sequence>
<evidence type="ECO:0000256" key="10">
    <source>
        <dbReference type="PIRNR" id="PIRNR015761"/>
    </source>
</evidence>
<evidence type="ECO:0000256" key="1">
    <source>
        <dbReference type="ARBA" id="ARBA00004377"/>
    </source>
</evidence>
<evidence type="ECO:0000256" key="5">
    <source>
        <dbReference type="ARBA" id="ARBA00022519"/>
    </source>
</evidence>
<dbReference type="GO" id="GO:0015628">
    <property type="term" value="P:protein secretion by the type II secretion system"/>
    <property type="evidence" value="ECO:0007669"/>
    <property type="project" value="InterPro"/>
</dbReference>
<proteinExistence type="inferred from homology"/>
<dbReference type="GO" id="GO:0015627">
    <property type="term" value="C:type II protein secretion system complex"/>
    <property type="evidence" value="ECO:0007669"/>
    <property type="project" value="InterPro"/>
</dbReference>
<evidence type="ECO:0000259" key="11">
    <source>
        <dbReference type="Pfam" id="PF05134"/>
    </source>
</evidence>
<accession>A0A432Y264</accession>
<dbReference type="NCBIfam" id="TIGR01709">
    <property type="entry name" value="typeII_sec_gspL"/>
    <property type="match status" value="1"/>
</dbReference>
<dbReference type="InterPro" id="IPR007812">
    <property type="entry name" value="T2SS_protein-GspL"/>
</dbReference>
<keyword evidence="9" id="KW-0472">Membrane</keyword>
<keyword evidence="4" id="KW-1003">Cell membrane</keyword>
<evidence type="ECO:0000259" key="12">
    <source>
        <dbReference type="Pfam" id="PF12693"/>
    </source>
</evidence>
<dbReference type="CDD" id="cd24017">
    <property type="entry name" value="ASKHA_T2SSL_N"/>
    <property type="match status" value="1"/>
</dbReference>
<dbReference type="GO" id="GO:0009276">
    <property type="term" value="C:Gram-negative-bacterium-type cell wall"/>
    <property type="evidence" value="ECO:0007669"/>
    <property type="project" value="InterPro"/>
</dbReference>
<keyword evidence="14" id="KW-1185">Reference proteome</keyword>
<dbReference type="InterPro" id="IPR024230">
    <property type="entry name" value="GspL_cyto_dom"/>
</dbReference>
<evidence type="ECO:0000256" key="8">
    <source>
        <dbReference type="ARBA" id="ARBA00022989"/>
    </source>
</evidence>
<keyword evidence="5" id="KW-0997">Cell inner membrane</keyword>
<comment type="similarity">
    <text evidence="2 10">Belongs to the GSP L family.</text>
</comment>
<reference evidence="14" key="1">
    <citation type="journal article" date="2018" name="Front. Microbiol.">
        <title>Genome-Based Analysis Reveals the Taxonomy and Diversity of the Family Idiomarinaceae.</title>
        <authorList>
            <person name="Liu Y."/>
            <person name="Lai Q."/>
            <person name="Shao Z."/>
        </authorList>
    </citation>
    <scope>NUCLEOTIDE SEQUENCE [LARGE SCALE GENOMIC DNA]</scope>
    <source>
        <strain evidence="14">F23</strain>
    </source>
</reference>
<dbReference type="Pfam" id="PF12693">
    <property type="entry name" value="GspL_C"/>
    <property type="match status" value="1"/>
</dbReference>
<dbReference type="PIRSF" id="PIRSF015761">
    <property type="entry name" value="Protein_L"/>
    <property type="match status" value="1"/>
</dbReference>